<sequence length="260" mass="29594">MRNSLVEEIDKKTYNPNVYYTTADPQSRSYRPKNGISKNATSQYRSVKRINYSLADMEAKLYTQKKETGQTDENTGMKGSTLEALEKFTPQQIIQSKRRFMELDTENLQDLSDIPSLLSSLTGMNKDKIDSNTTTITNADSDAASRANRNKYEIPKMQVSYRSTKPPKPKKKNTNRIASLKKIMLTKRPLNTYLDMMNQVDRSIILQNLSNKKYFKVLSLITICSICGGFDSISGCVKCGDKICSLNCFTLHNETRCTQR</sequence>
<dbReference type="RefSeq" id="XP_022463038.1">
    <property type="nucleotide sequence ID" value="XM_022611650.1"/>
</dbReference>
<keyword evidence="1" id="KW-0479">Metal-binding</keyword>
<reference evidence="8" key="2">
    <citation type="submission" date="2012-08" db="EMBL/GenBank/DDBJ databases">
        <title>Genome sequence of Kazachstania naganishii.</title>
        <authorList>
            <person name="Gordon J.L."/>
            <person name="Armisen D."/>
            <person name="Proux-Wera E."/>
            <person name="OhEigeartaigh S.S."/>
            <person name="Byrne K.P."/>
            <person name="Wolfe K.H."/>
        </authorList>
    </citation>
    <scope>NUCLEOTIDE SEQUENCE [LARGE SCALE GENOMIC DNA]</scope>
    <source>
        <strain evidence="8">ATCC MYA-139 / BCRC 22969 / CBS 8797 / CCRC 22969 / KCTC 17520 / NBRC 10181 / NCYC 3082</strain>
    </source>
</reference>
<proteinExistence type="predicted"/>
<dbReference type="OrthoDB" id="74807at2759"/>
<dbReference type="GeneID" id="34524442"/>
<dbReference type="KEGG" id="kng:KNAG_0B03500"/>
<dbReference type="PANTHER" id="PTHR13093">
    <property type="entry name" value="ZINC FINGER HIT DOMAIN CONTAINING PROTEIN 1"/>
    <property type="match status" value="1"/>
</dbReference>
<evidence type="ECO:0000256" key="4">
    <source>
        <dbReference type="PROSITE-ProRule" id="PRU00453"/>
    </source>
</evidence>
<feature type="compositionally biased region" description="Polar residues" evidence="5">
    <location>
        <begin position="17"/>
        <end position="29"/>
    </location>
</feature>
<dbReference type="STRING" id="1071383.J7RV62"/>
<dbReference type="eggNOG" id="KOG3362">
    <property type="taxonomic scope" value="Eukaryota"/>
</dbReference>
<evidence type="ECO:0000256" key="5">
    <source>
        <dbReference type="SAM" id="MobiDB-lite"/>
    </source>
</evidence>
<evidence type="ECO:0000256" key="3">
    <source>
        <dbReference type="ARBA" id="ARBA00022833"/>
    </source>
</evidence>
<accession>J7RV62</accession>
<dbReference type="HOGENOM" id="CLU_099156_0_0_1"/>
<dbReference type="EMBL" id="HE978315">
    <property type="protein sequence ID" value="CCK68792.1"/>
    <property type="molecule type" value="Genomic_DNA"/>
</dbReference>
<feature type="region of interest" description="Disordered" evidence="5">
    <location>
        <begin position="17"/>
        <end position="42"/>
    </location>
</feature>
<keyword evidence="8" id="KW-1185">Reference proteome</keyword>
<name>J7RV62_HUIN7</name>
<dbReference type="PROSITE" id="PS51083">
    <property type="entry name" value="ZF_HIT"/>
    <property type="match status" value="1"/>
</dbReference>
<dbReference type="Proteomes" id="UP000006310">
    <property type="component" value="Chromosome 2"/>
</dbReference>
<dbReference type="OMA" id="RFMELDT"/>
<evidence type="ECO:0000256" key="1">
    <source>
        <dbReference type="ARBA" id="ARBA00022723"/>
    </source>
</evidence>
<dbReference type="AlphaFoldDB" id="J7RV62"/>
<dbReference type="GO" id="GO:0031491">
    <property type="term" value="F:nucleosome binding"/>
    <property type="evidence" value="ECO:0007669"/>
    <property type="project" value="EnsemblFungi"/>
</dbReference>
<dbReference type="InterPro" id="IPR007529">
    <property type="entry name" value="Znf_HIT"/>
</dbReference>
<evidence type="ECO:0000313" key="7">
    <source>
        <dbReference type="EMBL" id="CCK68792.1"/>
    </source>
</evidence>
<evidence type="ECO:0000259" key="6">
    <source>
        <dbReference type="PROSITE" id="PS51083"/>
    </source>
</evidence>
<dbReference type="CDD" id="cd21437">
    <property type="entry name" value="zf-HIT_ZNHIT1_like"/>
    <property type="match status" value="1"/>
</dbReference>
<keyword evidence="2 4" id="KW-0863">Zinc-finger</keyword>
<protein>
    <recommendedName>
        <fullName evidence="6">HIT-type domain-containing protein</fullName>
    </recommendedName>
</protein>
<gene>
    <name evidence="7" type="primary">KNAG0B03500</name>
    <name evidence="7" type="ordered locus">KNAG_0B03500</name>
</gene>
<dbReference type="GO" id="GO:0000812">
    <property type="term" value="C:Swr1 complex"/>
    <property type="evidence" value="ECO:0007669"/>
    <property type="project" value="EnsemblFungi"/>
</dbReference>
<organism evidence="7 8">
    <name type="scientific">Huiozyma naganishii (strain ATCC MYA-139 / BCRC 22969 / CBS 8797 / KCTC 17520 / NBRC 10181 / NCYC 3082 / Yp74L-3)</name>
    <name type="common">Yeast</name>
    <name type="synonym">Kazachstania naganishii</name>
    <dbReference type="NCBI Taxonomy" id="1071383"/>
    <lineage>
        <taxon>Eukaryota</taxon>
        <taxon>Fungi</taxon>
        <taxon>Dikarya</taxon>
        <taxon>Ascomycota</taxon>
        <taxon>Saccharomycotina</taxon>
        <taxon>Saccharomycetes</taxon>
        <taxon>Saccharomycetales</taxon>
        <taxon>Saccharomycetaceae</taxon>
        <taxon>Huiozyma</taxon>
    </lineage>
</organism>
<dbReference type="GO" id="GO:0006338">
    <property type="term" value="P:chromatin remodeling"/>
    <property type="evidence" value="ECO:0007669"/>
    <property type="project" value="EnsemblFungi"/>
</dbReference>
<evidence type="ECO:0000313" key="8">
    <source>
        <dbReference type="Proteomes" id="UP000006310"/>
    </source>
</evidence>
<dbReference type="GO" id="GO:0008270">
    <property type="term" value="F:zinc ion binding"/>
    <property type="evidence" value="ECO:0007669"/>
    <property type="project" value="UniProtKB-UniRule"/>
</dbReference>
<keyword evidence="3" id="KW-0862">Zinc</keyword>
<dbReference type="InterPro" id="IPR039723">
    <property type="entry name" value="Vps71/ZNHIT1"/>
</dbReference>
<evidence type="ECO:0000256" key="2">
    <source>
        <dbReference type="ARBA" id="ARBA00022771"/>
    </source>
</evidence>
<feature type="domain" description="HIT-type" evidence="6">
    <location>
        <begin position="224"/>
        <end position="257"/>
    </location>
</feature>
<reference evidence="7 8" key="1">
    <citation type="journal article" date="2011" name="Proc. Natl. Acad. Sci. U.S.A.">
        <title>Evolutionary erosion of yeast sex chromosomes by mating-type switching accidents.</title>
        <authorList>
            <person name="Gordon J.L."/>
            <person name="Armisen D."/>
            <person name="Proux-Wera E."/>
            <person name="Oheigeartaigh S.S."/>
            <person name="Byrne K.P."/>
            <person name="Wolfe K.H."/>
        </authorList>
    </citation>
    <scope>NUCLEOTIDE SEQUENCE [LARGE SCALE GENOMIC DNA]</scope>
    <source>
        <strain evidence="8">ATCC MYA-139 / BCRC 22969 / CBS 8797 / CCRC 22969 / KCTC 17520 / NBRC 10181 / NCYC 3082</strain>
    </source>
</reference>